<gene>
    <name evidence="3 7" type="primary">coaBC</name>
    <name evidence="7" type="ORF">GCM10007877_28620</name>
</gene>
<feature type="region of interest" description="Phosphopantothenoylcysteine decarboxylase" evidence="3">
    <location>
        <begin position="1"/>
        <end position="205"/>
    </location>
</feature>
<comment type="caution">
    <text evidence="3">Lacks conserved residue(s) required for the propagation of feature annotation.</text>
</comment>
<dbReference type="GO" id="GO:0004632">
    <property type="term" value="F:phosphopantothenate--cysteine ligase activity"/>
    <property type="evidence" value="ECO:0007669"/>
    <property type="project" value="UniProtKB-UniRule"/>
</dbReference>
<comment type="pathway">
    <text evidence="3 4">Cofactor biosynthesis; coenzyme A biosynthesis; CoA from (R)-pantothenate: step 2/5.</text>
</comment>
<feature type="region of interest" description="Phosphopantothenate--cysteine ligase" evidence="3">
    <location>
        <begin position="206"/>
        <end position="419"/>
    </location>
</feature>
<comment type="catalytic activity">
    <reaction evidence="3 4">
        <text>N-[(R)-4-phosphopantothenoyl]-L-cysteine + H(+) = (R)-4'-phosphopantetheine + CO2</text>
        <dbReference type="Rhea" id="RHEA:16793"/>
        <dbReference type="ChEBI" id="CHEBI:15378"/>
        <dbReference type="ChEBI" id="CHEBI:16526"/>
        <dbReference type="ChEBI" id="CHEBI:59458"/>
        <dbReference type="ChEBI" id="CHEBI:61723"/>
        <dbReference type="EC" id="4.1.1.36"/>
    </reaction>
</comment>
<dbReference type="GO" id="GO:0015941">
    <property type="term" value="P:pantothenate catabolic process"/>
    <property type="evidence" value="ECO:0007669"/>
    <property type="project" value="InterPro"/>
</dbReference>
<comment type="catalytic activity">
    <reaction evidence="3 4">
        <text>(R)-4'-phosphopantothenate + L-cysteine + CTP = N-[(R)-4-phosphopantothenoyl]-L-cysteine + CMP + diphosphate + H(+)</text>
        <dbReference type="Rhea" id="RHEA:19397"/>
        <dbReference type="ChEBI" id="CHEBI:10986"/>
        <dbReference type="ChEBI" id="CHEBI:15378"/>
        <dbReference type="ChEBI" id="CHEBI:33019"/>
        <dbReference type="ChEBI" id="CHEBI:35235"/>
        <dbReference type="ChEBI" id="CHEBI:37563"/>
        <dbReference type="ChEBI" id="CHEBI:59458"/>
        <dbReference type="ChEBI" id="CHEBI:60377"/>
        <dbReference type="EC" id="6.3.2.5"/>
    </reaction>
</comment>
<evidence type="ECO:0000313" key="8">
    <source>
        <dbReference type="Proteomes" id="UP001156870"/>
    </source>
</evidence>
<dbReference type="NCBIfam" id="TIGR00521">
    <property type="entry name" value="coaBC_dfp"/>
    <property type="match status" value="1"/>
</dbReference>
<feature type="domain" description="DNA/pantothenate metabolism flavoprotein C-terminal" evidence="6">
    <location>
        <begin position="201"/>
        <end position="411"/>
    </location>
</feature>
<keyword evidence="3 4" id="KW-0285">Flavoprotein</keyword>
<name>A0AA37T4S5_9GAMM</name>
<comment type="cofactor">
    <cofactor evidence="3">
        <name>Mg(2+)</name>
        <dbReference type="ChEBI" id="CHEBI:18420"/>
    </cofactor>
</comment>
<dbReference type="GO" id="GO:0004633">
    <property type="term" value="F:phosphopantothenoylcysteine decarboxylase activity"/>
    <property type="evidence" value="ECO:0007669"/>
    <property type="project" value="UniProtKB-UniRule"/>
</dbReference>
<evidence type="ECO:0000313" key="7">
    <source>
        <dbReference type="EMBL" id="GLS27143.1"/>
    </source>
</evidence>
<dbReference type="Proteomes" id="UP001156870">
    <property type="component" value="Unassembled WGS sequence"/>
</dbReference>
<keyword evidence="3" id="KW-0479">Metal-binding</keyword>
<dbReference type="GO" id="GO:0046872">
    <property type="term" value="F:metal ion binding"/>
    <property type="evidence" value="ECO:0007669"/>
    <property type="project" value="UniProtKB-KW"/>
</dbReference>
<dbReference type="SUPFAM" id="SSF52507">
    <property type="entry name" value="Homo-oligomeric flavin-containing Cys decarboxylases, HFCD"/>
    <property type="match status" value="1"/>
</dbReference>
<dbReference type="InterPro" id="IPR005252">
    <property type="entry name" value="CoaBC"/>
</dbReference>
<dbReference type="InterPro" id="IPR036551">
    <property type="entry name" value="Flavin_trans-like"/>
</dbReference>
<dbReference type="RefSeq" id="WP_232592826.1">
    <property type="nucleotide sequence ID" value="NZ_BSPD01000065.1"/>
</dbReference>
<feature type="binding site" evidence="3">
    <location>
        <begin position="322"/>
        <end position="325"/>
    </location>
    <ligand>
        <name>CTP</name>
        <dbReference type="ChEBI" id="CHEBI:37563"/>
    </ligand>
</feature>
<dbReference type="Gene3D" id="3.40.50.10300">
    <property type="entry name" value="CoaB-like"/>
    <property type="match status" value="1"/>
</dbReference>
<sequence>MTDQSTPLSTLHDKNIVVGITGGIAAYKSADLVRKLKGEGANVQVVMTKAAMEFITPLTMQAVSGNTVHTTLLDPDAEAGMGHIELARWADLVLIAPASADTIARLTVGMADDLLSTIVLATRSPIAIAPAMNQAMWSHPATQSNIQTLEARSISIFGPGKGEQACGDVGYGRMLEPLELVDLCVEHCSSYSTNADTINRLNGKRVVITAGPTREAIDPVRYLSNESSGKMGYALAAAAAICGAEVTLISGPTQLTPPQNVSRINVISATDMHEAAMAYAEKADIFIGAAAVADFRPEHVASTKLKKKIGEEAMVIKLIKNPDIIANVAALTPKPFTVGFAAETNNVDQYARDKLTRKHLDMIIANDVSRSEIGFNSEHNEVTVFSEYDEIHFPHQSKDRLAKALIQTIANAFQSAMDR</sequence>
<feature type="binding site" evidence="3">
    <location>
        <position position="304"/>
    </location>
    <ligand>
        <name>CTP</name>
        <dbReference type="ChEBI" id="CHEBI:37563"/>
    </ligand>
</feature>
<evidence type="ECO:0000259" key="5">
    <source>
        <dbReference type="Pfam" id="PF02441"/>
    </source>
</evidence>
<dbReference type="InterPro" id="IPR003382">
    <property type="entry name" value="Flavoprotein"/>
</dbReference>
<feature type="binding site" evidence="3">
    <location>
        <position position="358"/>
    </location>
    <ligand>
        <name>CTP</name>
        <dbReference type="ChEBI" id="CHEBI:37563"/>
    </ligand>
</feature>
<comment type="pathway">
    <text evidence="3 4">Cofactor biosynthesis; coenzyme A biosynthesis; CoA from (R)-pantothenate: step 3/5.</text>
</comment>
<comment type="caution">
    <text evidence="7">The sequence shown here is derived from an EMBL/GenBank/DDBJ whole genome shotgun (WGS) entry which is preliminary data.</text>
</comment>
<evidence type="ECO:0000256" key="1">
    <source>
        <dbReference type="ARBA" id="ARBA00022793"/>
    </source>
</evidence>
<proteinExistence type="inferred from homology"/>
<dbReference type="Gene3D" id="3.40.50.1950">
    <property type="entry name" value="Flavin prenyltransferase-like"/>
    <property type="match status" value="1"/>
</dbReference>
<dbReference type="AlphaFoldDB" id="A0AA37T4S5"/>
<keyword evidence="3" id="KW-0511">Multifunctional enzyme</keyword>
<evidence type="ECO:0000259" key="6">
    <source>
        <dbReference type="Pfam" id="PF04127"/>
    </source>
</evidence>
<keyword evidence="8" id="KW-1185">Reference proteome</keyword>
<comment type="cofactor">
    <cofactor evidence="3">
        <name>FMN</name>
        <dbReference type="ChEBI" id="CHEBI:58210"/>
    </cofactor>
    <text evidence="3">Binds 1 FMN per subunit.</text>
</comment>
<keyword evidence="3 4" id="KW-0288">FMN</keyword>
<keyword evidence="3" id="KW-0460">Magnesium</keyword>
<reference evidence="7 8" key="1">
    <citation type="journal article" date="2014" name="Int. J. Syst. Evol. Microbiol.">
        <title>Complete genome sequence of Corynebacterium casei LMG S-19264T (=DSM 44701T), isolated from a smear-ripened cheese.</title>
        <authorList>
            <consortium name="US DOE Joint Genome Institute (JGI-PGF)"/>
            <person name="Walter F."/>
            <person name="Albersmeier A."/>
            <person name="Kalinowski J."/>
            <person name="Ruckert C."/>
        </authorList>
    </citation>
    <scope>NUCLEOTIDE SEQUENCE [LARGE SCALE GENOMIC DNA]</scope>
    <source>
        <strain evidence="7 8">NBRC 110095</strain>
    </source>
</reference>
<keyword evidence="2 3" id="KW-0456">Lyase</keyword>
<dbReference type="InterPro" id="IPR035929">
    <property type="entry name" value="CoaB-like_sf"/>
</dbReference>
<keyword evidence="3 4" id="KW-0436">Ligase</keyword>
<dbReference type="EMBL" id="BSPD01000065">
    <property type="protein sequence ID" value="GLS27143.1"/>
    <property type="molecule type" value="Genomic_DNA"/>
</dbReference>
<dbReference type="GO" id="GO:0015937">
    <property type="term" value="P:coenzyme A biosynthetic process"/>
    <property type="evidence" value="ECO:0007669"/>
    <property type="project" value="UniProtKB-UniRule"/>
</dbReference>
<dbReference type="EC" id="6.3.2.5" evidence="3"/>
<protein>
    <recommendedName>
        <fullName evidence="3">Coenzyme A biosynthesis bifunctional protein CoaBC</fullName>
    </recommendedName>
    <alternativeName>
        <fullName evidence="3">DNA/pantothenate metabolism flavoprotein</fullName>
    </alternativeName>
    <alternativeName>
        <fullName evidence="3">Phosphopantothenoylcysteine synthetase/decarboxylase</fullName>
        <shortName evidence="3">PPCS-PPCDC</shortName>
    </alternativeName>
    <domain>
        <recommendedName>
            <fullName evidence="3">Phosphopantothenoylcysteine decarboxylase</fullName>
            <shortName evidence="3">PPC decarboxylase</shortName>
            <shortName evidence="3">PPC-DC</shortName>
            <ecNumber evidence="3">4.1.1.36</ecNumber>
        </recommendedName>
        <alternativeName>
            <fullName evidence="3">CoaC</fullName>
        </alternativeName>
    </domain>
    <domain>
        <recommendedName>
            <fullName evidence="3">Phosphopantothenate--cysteine ligase</fullName>
            <ecNumber evidence="3">6.3.2.5</ecNumber>
        </recommendedName>
        <alternativeName>
            <fullName evidence="3">CoaB</fullName>
        </alternativeName>
        <alternativeName>
            <fullName evidence="3">Phosphopantothenoylcysteine synthetase</fullName>
            <shortName evidence="3">PPC synthetase</shortName>
            <shortName evidence="3">PPC-S</shortName>
        </alternativeName>
    </domain>
</protein>
<dbReference type="GO" id="GO:0071513">
    <property type="term" value="C:phosphopantothenoylcysteine decarboxylase complex"/>
    <property type="evidence" value="ECO:0007669"/>
    <property type="project" value="TreeGrafter"/>
</dbReference>
<feature type="binding site" evidence="3">
    <location>
        <position position="340"/>
    </location>
    <ligand>
        <name>CTP</name>
        <dbReference type="ChEBI" id="CHEBI:37563"/>
    </ligand>
</feature>
<comment type="function">
    <text evidence="3">Catalyzes two sequential steps in the biosynthesis of coenzyme A. In the first step cysteine is conjugated to 4'-phosphopantothenate to form 4-phosphopantothenoylcysteine. In the second step the latter compound is decarboxylated to form 4'-phosphopantotheine.</text>
</comment>
<comment type="function">
    <text evidence="4">Catalyzes two steps in the biosynthesis of coenzyme A. In the first step cysteine is conjugated to 4'-phosphopantothenate to form 4-phosphopantothenoylcysteine, in the latter compound is decarboxylated to form 4'-phosphopantotheine.</text>
</comment>
<dbReference type="EC" id="4.1.1.36" evidence="3"/>
<dbReference type="Pfam" id="PF04127">
    <property type="entry name" value="DFP"/>
    <property type="match status" value="1"/>
</dbReference>
<accession>A0AA37T4S5</accession>
<feature type="domain" description="Flavoprotein" evidence="5">
    <location>
        <begin position="14"/>
        <end position="185"/>
    </location>
</feature>
<organism evidence="7 8">
    <name type="scientific">Marinibactrum halimedae</name>
    <dbReference type="NCBI Taxonomy" id="1444977"/>
    <lineage>
        <taxon>Bacteria</taxon>
        <taxon>Pseudomonadati</taxon>
        <taxon>Pseudomonadota</taxon>
        <taxon>Gammaproteobacteria</taxon>
        <taxon>Cellvibrionales</taxon>
        <taxon>Cellvibrionaceae</taxon>
        <taxon>Marinibactrum</taxon>
    </lineage>
</organism>
<feature type="active site" description="Proton donor" evidence="3">
    <location>
        <position position="166"/>
    </location>
</feature>
<dbReference type="SUPFAM" id="SSF102645">
    <property type="entry name" value="CoaB-like"/>
    <property type="match status" value="1"/>
</dbReference>
<dbReference type="PANTHER" id="PTHR14359">
    <property type="entry name" value="HOMO-OLIGOMERIC FLAVIN CONTAINING CYS DECARBOXYLASE FAMILY"/>
    <property type="match status" value="1"/>
</dbReference>
<evidence type="ECO:0000256" key="3">
    <source>
        <dbReference type="HAMAP-Rule" id="MF_02225"/>
    </source>
</evidence>
<evidence type="ECO:0000256" key="4">
    <source>
        <dbReference type="RuleBase" id="RU364078"/>
    </source>
</evidence>
<keyword evidence="1 3" id="KW-0210">Decarboxylase</keyword>
<dbReference type="Pfam" id="PF02441">
    <property type="entry name" value="Flavoprotein"/>
    <property type="match status" value="1"/>
</dbReference>
<dbReference type="HAMAP" id="MF_02225">
    <property type="entry name" value="CoaBC"/>
    <property type="match status" value="1"/>
</dbReference>
<feature type="binding site" evidence="3">
    <location>
        <position position="354"/>
    </location>
    <ligand>
        <name>CTP</name>
        <dbReference type="ChEBI" id="CHEBI:37563"/>
    </ligand>
</feature>
<feature type="binding site" evidence="3">
    <location>
        <position position="294"/>
    </location>
    <ligand>
        <name>CTP</name>
        <dbReference type="ChEBI" id="CHEBI:37563"/>
    </ligand>
</feature>
<comment type="similarity">
    <text evidence="3 4">In the N-terminal section; belongs to the HFCD (homo-oligomeric flavin containing Cys decarboxylase) superfamily.</text>
</comment>
<dbReference type="InterPro" id="IPR007085">
    <property type="entry name" value="DNA/pantothenate-metab_flavo_C"/>
</dbReference>
<evidence type="ECO:0000256" key="2">
    <source>
        <dbReference type="ARBA" id="ARBA00023239"/>
    </source>
</evidence>
<dbReference type="GO" id="GO:0010181">
    <property type="term" value="F:FMN binding"/>
    <property type="evidence" value="ECO:0007669"/>
    <property type="project" value="UniProtKB-UniRule"/>
</dbReference>
<dbReference type="PANTHER" id="PTHR14359:SF6">
    <property type="entry name" value="PHOSPHOPANTOTHENOYLCYSTEINE DECARBOXYLASE"/>
    <property type="match status" value="1"/>
</dbReference>
<comment type="similarity">
    <text evidence="3 4">In the C-terminal section; belongs to the PPC synthetase family.</text>
</comment>